<sequence>MKINQEQLVSRLIILIRLDAKNLFERIRDREVEYLTIYSLKRSRAHFPAVFRSRFKNVNISDLKFLSPELIVALDDFYESVDKMQWYLSSTEDMPQTVDDRVHFFIKDLNKKYDLLALYLEGENEAAVELEESASETSLEEFVLEEPLEESFEEISDEVLNDLTSS</sequence>
<accession>A0A1Y5FHV3</accession>
<gene>
    <name evidence="1" type="ORF">A9Q84_05695</name>
</gene>
<reference evidence="2" key="1">
    <citation type="journal article" date="2017" name="Proc. Natl. Acad. Sci. U.S.A.">
        <title>Simulation of Deepwater Horizon oil plume reveals substrate specialization within a complex community of hydrocarbon-degraders.</title>
        <authorList>
            <person name="Hu P."/>
            <person name="Dubinsky E.A."/>
            <person name="Probst A.J."/>
            <person name="Wang J."/>
            <person name="Sieber C.M.K."/>
            <person name="Tom L.M."/>
            <person name="Gardinali P."/>
            <person name="Banfield J.F."/>
            <person name="Atlas R.M."/>
            <person name="Andersen G.L."/>
        </authorList>
    </citation>
    <scope>NUCLEOTIDE SEQUENCE [LARGE SCALE GENOMIC DNA]</scope>
</reference>
<proteinExistence type="predicted"/>
<protein>
    <submittedName>
        <fullName evidence="1">Uncharacterized protein</fullName>
    </submittedName>
</protein>
<name>A0A1Y5FHV3_9BACT</name>
<evidence type="ECO:0000313" key="1">
    <source>
        <dbReference type="EMBL" id="OUR98905.1"/>
    </source>
</evidence>
<dbReference type="AlphaFoldDB" id="A0A1Y5FHV3"/>
<evidence type="ECO:0000313" key="2">
    <source>
        <dbReference type="Proteomes" id="UP000196531"/>
    </source>
</evidence>
<dbReference type="EMBL" id="MAAO01000004">
    <property type="protein sequence ID" value="OUR98905.1"/>
    <property type="molecule type" value="Genomic_DNA"/>
</dbReference>
<comment type="caution">
    <text evidence="1">The sequence shown here is derived from an EMBL/GenBank/DDBJ whole genome shotgun (WGS) entry which is preliminary data.</text>
</comment>
<dbReference type="Proteomes" id="UP000196531">
    <property type="component" value="Unassembled WGS sequence"/>
</dbReference>
<organism evidence="1 2">
    <name type="scientific">Halobacteriovorax marinus</name>
    <dbReference type="NCBI Taxonomy" id="97084"/>
    <lineage>
        <taxon>Bacteria</taxon>
        <taxon>Pseudomonadati</taxon>
        <taxon>Bdellovibrionota</taxon>
        <taxon>Bacteriovoracia</taxon>
        <taxon>Bacteriovoracales</taxon>
        <taxon>Halobacteriovoraceae</taxon>
        <taxon>Halobacteriovorax</taxon>
    </lineage>
</organism>